<dbReference type="PANTHER" id="PTHR12917:SF18">
    <property type="entry name" value="DNA DAMAGE-INDUCIBLE PROTEIN 1-LIKE"/>
    <property type="match status" value="1"/>
</dbReference>
<reference evidence="1" key="1">
    <citation type="submission" date="2022-12" db="EMBL/GenBank/DDBJ databases">
        <title>Draft genome assemblies for two species of Escallonia (Escalloniales).</title>
        <authorList>
            <person name="Chanderbali A."/>
            <person name="Dervinis C."/>
            <person name="Anghel I."/>
            <person name="Soltis D."/>
            <person name="Soltis P."/>
            <person name="Zapata F."/>
        </authorList>
    </citation>
    <scope>NUCLEOTIDE SEQUENCE</scope>
    <source>
        <strain evidence="1">UCBG64.0493</strain>
        <tissue evidence="1">Leaf</tissue>
    </source>
</reference>
<dbReference type="CDD" id="cd00303">
    <property type="entry name" value="retropepsin_like"/>
    <property type="match status" value="1"/>
</dbReference>
<evidence type="ECO:0000313" key="1">
    <source>
        <dbReference type="EMBL" id="KAK3024415.1"/>
    </source>
</evidence>
<dbReference type="SUPFAM" id="SSF50630">
    <property type="entry name" value="Acid proteases"/>
    <property type="match status" value="1"/>
</dbReference>
<evidence type="ECO:0000313" key="2">
    <source>
        <dbReference type="Proteomes" id="UP001188597"/>
    </source>
</evidence>
<accession>A0AA88WFC0</accession>
<name>A0AA88WFC0_9ASTE</name>
<dbReference type="AlphaFoldDB" id="A0AA88WFC0"/>
<dbReference type="EMBL" id="JAVXUP010000604">
    <property type="protein sequence ID" value="KAK3024415.1"/>
    <property type="molecule type" value="Genomic_DNA"/>
</dbReference>
<dbReference type="Pfam" id="PF13650">
    <property type="entry name" value="Asp_protease_2"/>
    <property type="match status" value="1"/>
</dbReference>
<dbReference type="Proteomes" id="UP001188597">
    <property type="component" value="Unassembled WGS sequence"/>
</dbReference>
<protein>
    <submittedName>
        <fullName evidence="1">Uncharacterized protein</fullName>
    </submittedName>
</protein>
<sequence>MVSVFMQKSKEEAAKRKKRKKRWGMLYPKVDVTEKTQEALVDTGATHNFMSPWVTEWLGLKSTKDGSWFTTVNAEERPTKGVFKNVDLRISRWTGKRDFNIINMDELGVVLRIDFMEKSSATLNPYCGVMMIVGKEGQPEWMIPLMSKDRADAQRFRSKKYCRDNKN</sequence>
<dbReference type="Gene3D" id="2.40.70.10">
    <property type="entry name" value="Acid Proteases"/>
    <property type="match status" value="1"/>
</dbReference>
<proteinExistence type="predicted"/>
<comment type="caution">
    <text evidence="1">The sequence shown here is derived from an EMBL/GenBank/DDBJ whole genome shotgun (WGS) entry which is preliminary data.</text>
</comment>
<dbReference type="InterPro" id="IPR021109">
    <property type="entry name" value="Peptidase_aspartic_dom_sf"/>
</dbReference>
<keyword evidence="2" id="KW-1185">Reference proteome</keyword>
<gene>
    <name evidence="1" type="ORF">RJ639_043373</name>
</gene>
<organism evidence="1 2">
    <name type="scientific">Escallonia herrerae</name>
    <dbReference type="NCBI Taxonomy" id="1293975"/>
    <lineage>
        <taxon>Eukaryota</taxon>
        <taxon>Viridiplantae</taxon>
        <taxon>Streptophyta</taxon>
        <taxon>Embryophyta</taxon>
        <taxon>Tracheophyta</taxon>
        <taxon>Spermatophyta</taxon>
        <taxon>Magnoliopsida</taxon>
        <taxon>eudicotyledons</taxon>
        <taxon>Gunneridae</taxon>
        <taxon>Pentapetalae</taxon>
        <taxon>asterids</taxon>
        <taxon>campanulids</taxon>
        <taxon>Escalloniales</taxon>
        <taxon>Escalloniaceae</taxon>
        <taxon>Escallonia</taxon>
    </lineage>
</organism>
<dbReference type="PANTHER" id="PTHR12917">
    <property type="entry name" value="ASPARTYL PROTEASE DDI-RELATED"/>
    <property type="match status" value="1"/>
</dbReference>